<sequence>MTSEGGGGGGGEEEEEEEERRLTADELLSEWTQEQCGGRGWLVTAAGRDTPASNSTNHHCHISLVISSLRRQIIPSSMDTCVPHCAALRPPTSQDLLASQHPASPALSSLVSNKLCSISIKLPLRVCFGYLRGPPRGHGPPVEDLCPRSKVIPKRLEVMWILVGDSLYPLSLKRWDLNPQSLV</sequence>
<evidence type="ECO:0000256" key="1">
    <source>
        <dbReference type="SAM" id="MobiDB-lite"/>
    </source>
</evidence>
<reference evidence="2" key="1">
    <citation type="submission" date="2020-03" db="EMBL/GenBank/DDBJ databases">
        <authorList>
            <person name="Weist P."/>
        </authorList>
    </citation>
    <scope>NUCLEOTIDE SEQUENCE</scope>
</reference>
<comment type="caution">
    <text evidence="2">The sequence shown here is derived from an EMBL/GenBank/DDBJ whole genome shotgun (WGS) entry which is preliminary data.</text>
</comment>
<gene>
    <name evidence="2" type="ORF">PLEPLA_LOCUS48477</name>
</gene>
<accession>A0A9N7VYH1</accession>
<dbReference type="AlphaFoldDB" id="A0A9N7VYH1"/>
<name>A0A9N7VYH1_PLEPL</name>
<feature type="compositionally biased region" description="Gly residues" evidence="1">
    <location>
        <begin position="1"/>
        <end position="10"/>
    </location>
</feature>
<feature type="region of interest" description="Disordered" evidence="1">
    <location>
        <begin position="1"/>
        <end position="24"/>
    </location>
</feature>
<protein>
    <submittedName>
        <fullName evidence="2">Uncharacterized protein</fullName>
    </submittedName>
</protein>
<evidence type="ECO:0000313" key="2">
    <source>
        <dbReference type="EMBL" id="CAB1460626.1"/>
    </source>
</evidence>
<proteinExistence type="predicted"/>
<evidence type="ECO:0000313" key="3">
    <source>
        <dbReference type="Proteomes" id="UP001153269"/>
    </source>
</evidence>
<dbReference type="EMBL" id="CADEAL010004487">
    <property type="protein sequence ID" value="CAB1460626.1"/>
    <property type="molecule type" value="Genomic_DNA"/>
</dbReference>
<dbReference type="Proteomes" id="UP001153269">
    <property type="component" value="Unassembled WGS sequence"/>
</dbReference>
<organism evidence="2 3">
    <name type="scientific">Pleuronectes platessa</name>
    <name type="common">European plaice</name>
    <dbReference type="NCBI Taxonomy" id="8262"/>
    <lineage>
        <taxon>Eukaryota</taxon>
        <taxon>Metazoa</taxon>
        <taxon>Chordata</taxon>
        <taxon>Craniata</taxon>
        <taxon>Vertebrata</taxon>
        <taxon>Euteleostomi</taxon>
        <taxon>Actinopterygii</taxon>
        <taxon>Neopterygii</taxon>
        <taxon>Teleostei</taxon>
        <taxon>Neoteleostei</taxon>
        <taxon>Acanthomorphata</taxon>
        <taxon>Carangaria</taxon>
        <taxon>Pleuronectiformes</taxon>
        <taxon>Pleuronectoidei</taxon>
        <taxon>Pleuronectidae</taxon>
        <taxon>Pleuronectes</taxon>
    </lineage>
</organism>
<keyword evidence="3" id="KW-1185">Reference proteome</keyword>